<dbReference type="AlphaFoldDB" id="A0AAV4DX83"/>
<comment type="catalytic activity">
    <reaction evidence="5">
        <text>a ribonucleotidyl-ribonucleotide-RNA + H2O = a 3'-end ribonucleotide-RNA + a 5'-end 5'-phospho-ribonucleoside-RNA + H(+)</text>
        <dbReference type="Rhea" id="RHEA:68096"/>
        <dbReference type="Rhea" id="RHEA-COMP:15179"/>
        <dbReference type="Rhea" id="RHEA-COMP:17355"/>
        <dbReference type="Rhea" id="RHEA-COMP:17428"/>
        <dbReference type="ChEBI" id="CHEBI:15377"/>
        <dbReference type="ChEBI" id="CHEBI:15378"/>
        <dbReference type="ChEBI" id="CHEBI:74896"/>
        <dbReference type="ChEBI" id="CHEBI:138282"/>
        <dbReference type="ChEBI" id="CHEBI:173118"/>
    </reaction>
    <physiologicalReaction direction="left-to-right" evidence="5">
        <dbReference type="Rhea" id="RHEA:68097"/>
    </physiologicalReaction>
</comment>
<dbReference type="SUPFAM" id="SSF56281">
    <property type="entry name" value="Metallo-hydrolase/oxidoreductase"/>
    <property type="match status" value="1"/>
</dbReference>
<protein>
    <recommendedName>
        <fullName evidence="3">Metallo-beta-lactamase domain-containing protein 1</fullName>
    </recommendedName>
    <alternativeName>
        <fullName evidence="4">Endoribonuclease MBLAC1</fullName>
    </alternativeName>
</protein>
<name>A0AAV4DX83_9GAST</name>
<comment type="caution">
    <text evidence="8">The sequence shown here is derived from an EMBL/GenBank/DDBJ whole genome shotgun (WGS) entry which is preliminary data.</text>
</comment>
<evidence type="ECO:0000256" key="3">
    <source>
        <dbReference type="ARBA" id="ARBA00014856"/>
    </source>
</evidence>
<dbReference type="Gene3D" id="3.60.15.10">
    <property type="entry name" value="Ribonuclease Z/Hydroxyacylglutathione hydrolase-like"/>
    <property type="match status" value="1"/>
</dbReference>
<evidence type="ECO:0000256" key="1">
    <source>
        <dbReference type="ARBA" id="ARBA00004514"/>
    </source>
</evidence>
<evidence type="ECO:0000256" key="2">
    <source>
        <dbReference type="ARBA" id="ARBA00011738"/>
    </source>
</evidence>
<dbReference type="InterPro" id="IPR039344">
    <property type="entry name" value="MBLAC1"/>
</dbReference>
<dbReference type="Proteomes" id="UP000735302">
    <property type="component" value="Unassembled WGS sequence"/>
</dbReference>
<reference evidence="8 9" key="1">
    <citation type="journal article" date="2021" name="Elife">
        <title>Chloroplast acquisition without the gene transfer in kleptoplastic sea slugs, Plakobranchus ocellatus.</title>
        <authorList>
            <person name="Maeda T."/>
            <person name="Takahashi S."/>
            <person name="Yoshida T."/>
            <person name="Shimamura S."/>
            <person name="Takaki Y."/>
            <person name="Nagai Y."/>
            <person name="Toyoda A."/>
            <person name="Suzuki Y."/>
            <person name="Arimoto A."/>
            <person name="Ishii H."/>
            <person name="Satoh N."/>
            <person name="Nishiyama T."/>
            <person name="Hasebe M."/>
            <person name="Maruyama T."/>
            <person name="Minagawa J."/>
            <person name="Obokata J."/>
            <person name="Shigenobu S."/>
        </authorList>
    </citation>
    <scope>NUCLEOTIDE SEQUENCE [LARGE SCALE GENOMIC DNA]</scope>
</reference>
<keyword evidence="9" id="KW-1185">Reference proteome</keyword>
<evidence type="ECO:0000259" key="7">
    <source>
        <dbReference type="SMART" id="SM00849"/>
    </source>
</evidence>
<evidence type="ECO:0000256" key="6">
    <source>
        <dbReference type="ARBA" id="ARBA00045869"/>
    </source>
</evidence>
<dbReference type="GO" id="GO:0005829">
    <property type="term" value="C:cytosol"/>
    <property type="evidence" value="ECO:0007669"/>
    <property type="project" value="UniProtKB-SubCell"/>
</dbReference>
<evidence type="ECO:0000256" key="4">
    <source>
        <dbReference type="ARBA" id="ARBA00032988"/>
    </source>
</evidence>
<comment type="function">
    <text evidence="6">Endoribonuclease that catalyzes the hydrolysis of histone-coding pre-mRNA 3'-end. Involved in histone pre-mRNA processing during the S-phase of the cell cycle, which is required for entering/progressing through S-phase. Cleaves histone pre-mRNA at a major and a minor cleavage site after the 5'-ACCCA-3' and the 5'-ACCCACA-3' sequence, respectively, and located downstream of the stem-loop. May require the presence of the HDE element located at the histone pre-RNA 3'-end to avoid non-specific cleavage.</text>
</comment>
<comment type="subunit">
    <text evidence="2">Homodimer.</text>
</comment>
<dbReference type="PANTHER" id="PTHR23200">
    <property type="entry name" value="METALLO-BETA-LACTAMASE DOMAIN-CONTAINING PROTEIN 1"/>
    <property type="match status" value="1"/>
</dbReference>
<dbReference type="SMART" id="SM00849">
    <property type="entry name" value="Lactamase_B"/>
    <property type="match status" value="1"/>
</dbReference>
<dbReference type="Pfam" id="PF00753">
    <property type="entry name" value="Lactamase_B"/>
    <property type="match status" value="1"/>
</dbReference>
<feature type="domain" description="Metallo-beta-lactamase" evidence="7">
    <location>
        <begin position="23"/>
        <end position="188"/>
    </location>
</feature>
<dbReference type="InterPro" id="IPR001279">
    <property type="entry name" value="Metallo-B-lactamas"/>
</dbReference>
<accession>A0AAV4DX83</accession>
<dbReference type="PANTHER" id="PTHR23200:SF48">
    <property type="entry name" value="METALLO-BETA-LACTAMASE DOMAIN-CONTAINING PROTEIN 1"/>
    <property type="match status" value="1"/>
</dbReference>
<dbReference type="CDD" id="cd07711">
    <property type="entry name" value="MBLAC1-like_MBL-fold"/>
    <property type="match status" value="1"/>
</dbReference>
<comment type="subcellular location">
    <subcellularLocation>
        <location evidence="1">Cytoplasm</location>
        <location evidence="1">Cytosol</location>
    </subcellularLocation>
</comment>
<evidence type="ECO:0000256" key="5">
    <source>
        <dbReference type="ARBA" id="ARBA00044690"/>
    </source>
</evidence>
<sequence length="230" mass="25867">MYDVIIIKEGYCRPEAHGTMRASGSVTLLKGHQKNILVDVGSPCDKEEILQGLQKLNVRPDDIHYVVCTHGHPDHVGNVNLFPKAVLIMGYNIQLGDQYYMHDFKRGIPYEIDEEIEVWPTPGHTCEDVSVVAKKTNLGTVVAAGDLFECEADLDCPSLWQEQSHNPHQQERSRLEVLRTADFIVPGHGPMFQVPGHIKSQMRVVMVIEEQFFSSDIVSTKSECIIVESE</sequence>
<proteinExistence type="predicted"/>
<evidence type="ECO:0000313" key="9">
    <source>
        <dbReference type="Proteomes" id="UP000735302"/>
    </source>
</evidence>
<dbReference type="InterPro" id="IPR036866">
    <property type="entry name" value="RibonucZ/Hydroxyglut_hydro"/>
</dbReference>
<dbReference type="EMBL" id="BLXT01008455">
    <property type="protein sequence ID" value="GFO48912.1"/>
    <property type="molecule type" value="Genomic_DNA"/>
</dbReference>
<organism evidence="8 9">
    <name type="scientific">Plakobranchus ocellatus</name>
    <dbReference type="NCBI Taxonomy" id="259542"/>
    <lineage>
        <taxon>Eukaryota</taxon>
        <taxon>Metazoa</taxon>
        <taxon>Spiralia</taxon>
        <taxon>Lophotrochozoa</taxon>
        <taxon>Mollusca</taxon>
        <taxon>Gastropoda</taxon>
        <taxon>Heterobranchia</taxon>
        <taxon>Euthyneura</taxon>
        <taxon>Panpulmonata</taxon>
        <taxon>Sacoglossa</taxon>
        <taxon>Placobranchoidea</taxon>
        <taxon>Plakobranchidae</taxon>
        <taxon>Plakobranchus</taxon>
    </lineage>
</organism>
<evidence type="ECO:0000313" key="8">
    <source>
        <dbReference type="EMBL" id="GFO48912.1"/>
    </source>
</evidence>
<gene>
    <name evidence="8" type="ORF">PoB_007541700</name>
</gene>